<dbReference type="Pfam" id="PF12833">
    <property type="entry name" value="HTH_18"/>
    <property type="match status" value="1"/>
</dbReference>
<dbReference type="InterPro" id="IPR018060">
    <property type="entry name" value="HTH_AraC"/>
</dbReference>
<keyword evidence="1" id="KW-0805">Transcription regulation</keyword>
<reference evidence="6" key="1">
    <citation type="submission" date="2016-10" db="EMBL/GenBank/DDBJ databases">
        <authorList>
            <person name="Varghese N."/>
        </authorList>
    </citation>
    <scope>NUCLEOTIDE SEQUENCE [LARGE SCALE GENOMIC DNA]</scope>
    <source>
        <strain evidence="6">DSM 44719</strain>
    </source>
</reference>
<keyword evidence="2 5" id="KW-0238">DNA-binding</keyword>
<name>A0A1H5FWA3_RHOJO</name>
<dbReference type="Proteomes" id="UP000183407">
    <property type="component" value="Unassembled WGS sequence"/>
</dbReference>
<organism evidence="5 6">
    <name type="scientific">Rhodococcus jostii</name>
    <dbReference type="NCBI Taxonomy" id="132919"/>
    <lineage>
        <taxon>Bacteria</taxon>
        <taxon>Bacillati</taxon>
        <taxon>Actinomycetota</taxon>
        <taxon>Actinomycetes</taxon>
        <taxon>Mycobacteriales</taxon>
        <taxon>Nocardiaceae</taxon>
        <taxon>Rhodococcus</taxon>
    </lineage>
</organism>
<evidence type="ECO:0000256" key="2">
    <source>
        <dbReference type="ARBA" id="ARBA00023125"/>
    </source>
</evidence>
<dbReference type="Gene3D" id="1.10.10.60">
    <property type="entry name" value="Homeodomain-like"/>
    <property type="match status" value="1"/>
</dbReference>
<dbReference type="EMBL" id="FNTL01000004">
    <property type="protein sequence ID" value="SEE07713.1"/>
    <property type="molecule type" value="Genomic_DNA"/>
</dbReference>
<evidence type="ECO:0000256" key="3">
    <source>
        <dbReference type="ARBA" id="ARBA00023163"/>
    </source>
</evidence>
<feature type="domain" description="HTH araC/xylS-type" evidence="4">
    <location>
        <begin position="226"/>
        <end position="326"/>
    </location>
</feature>
<evidence type="ECO:0000259" key="4">
    <source>
        <dbReference type="PROSITE" id="PS01124"/>
    </source>
</evidence>
<gene>
    <name evidence="5" type="ORF">SAMN04490220_6562</name>
</gene>
<accession>A0A1H5FWA3</accession>
<keyword evidence="3" id="KW-0804">Transcription</keyword>
<proteinExistence type="predicted"/>
<evidence type="ECO:0000313" key="5">
    <source>
        <dbReference type="EMBL" id="SEE07713.1"/>
    </source>
</evidence>
<evidence type="ECO:0000256" key="1">
    <source>
        <dbReference type="ARBA" id="ARBA00023015"/>
    </source>
</evidence>
<dbReference type="PROSITE" id="PS00041">
    <property type="entry name" value="HTH_ARAC_FAMILY_1"/>
    <property type="match status" value="1"/>
</dbReference>
<dbReference type="InterPro" id="IPR035418">
    <property type="entry name" value="AraC-bd_2"/>
</dbReference>
<dbReference type="PANTHER" id="PTHR46796">
    <property type="entry name" value="HTH-TYPE TRANSCRIPTIONAL ACTIVATOR RHAS-RELATED"/>
    <property type="match status" value="1"/>
</dbReference>
<dbReference type="SMART" id="SM00342">
    <property type="entry name" value="HTH_ARAC"/>
    <property type="match status" value="1"/>
</dbReference>
<dbReference type="InterPro" id="IPR018062">
    <property type="entry name" value="HTH_AraC-typ_CS"/>
</dbReference>
<dbReference type="SUPFAM" id="SSF46689">
    <property type="entry name" value="Homeodomain-like"/>
    <property type="match status" value="1"/>
</dbReference>
<dbReference type="InterPro" id="IPR009057">
    <property type="entry name" value="Homeodomain-like_sf"/>
</dbReference>
<dbReference type="PROSITE" id="PS01124">
    <property type="entry name" value="HTH_ARAC_FAMILY_2"/>
    <property type="match status" value="1"/>
</dbReference>
<dbReference type="InterPro" id="IPR050204">
    <property type="entry name" value="AraC_XylS_family_regulators"/>
</dbReference>
<dbReference type="GO" id="GO:0043565">
    <property type="term" value="F:sequence-specific DNA binding"/>
    <property type="evidence" value="ECO:0007669"/>
    <property type="project" value="InterPro"/>
</dbReference>
<dbReference type="Pfam" id="PF14525">
    <property type="entry name" value="AraC_binding_2"/>
    <property type="match status" value="1"/>
</dbReference>
<dbReference type="GO" id="GO:0003700">
    <property type="term" value="F:DNA-binding transcription factor activity"/>
    <property type="evidence" value="ECO:0007669"/>
    <property type="project" value="InterPro"/>
</dbReference>
<protein>
    <submittedName>
        <fullName evidence="5">AraC-type DNA-binding protein</fullName>
    </submittedName>
</protein>
<sequence length="329" mass="35913">MLGSKREVRGLGVRMRGQLEGPGFTDWDEVHEVVADAYFPHELHPLSRDTAARSSLESSEMGASRLARIGFGAAVSIESDHPGAYGINIPLTGRIVSVTGGTEVTSTPGLATICPPDTRTVITNWSSSCEIIGFKVDRDYLQREMDRVLGRPGQVLPRQLDLRSGSGAEWLRLVRSVADQALSDSVLLHSEQVSQQLCGALTTALVLTAMPDDDTGAAGIRPRIVKRVIDAIHEDPARPWTAGEMAELVGVSVRRMQQGFREYVGMTPMEYLVDVRLERVHADLTGSGSWATVSEVATRWGIMHTGRFAAAYRRKYGMAPSESLRERGV</sequence>
<evidence type="ECO:0000313" key="6">
    <source>
        <dbReference type="Proteomes" id="UP000183407"/>
    </source>
</evidence>
<dbReference type="AlphaFoldDB" id="A0A1H5FWA3"/>